<dbReference type="EnsemblPlants" id="MELO3C029017.2.1">
    <property type="protein sequence ID" value="MELO3C029017.2.1"/>
    <property type="gene ID" value="MELO3C029017.2"/>
</dbReference>
<accession>A0A9I9E5D3</accession>
<sequence>MAYDYPPEKLNMYLYEDAGSDLTYYALVEASQFARHWITILQEKLYKELESRINVSVKLGQIPEEIRSSIKGLSQWKSYVSRRDHDTLIQV</sequence>
<dbReference type="InterPro" id="IPR005150">
    <property type="entry name" value="Cellulose_synth"/>
</dbReference>
<name>A0A9I9E5D3_CUCME</name>
<dbReference type="GO" id="GO:0012505">
    <property type="term" value="C:endomembrane system"/>
    <property type="evidence" value="ECO:0007669"/>
    <property type="project" value="UniProtKB-SubCell"/>
</dbReference>
<dbReference type="GO" id="GO:0016020">
    <property type="term" value="C:membrane"/>
    <property type="evidence" value="ECO:0007669"/>
    <property type="project" value="InterPro"/>
</dbReference>
<evidence type="ECO:0000256" key="3">
    <source>
        <dbReference type="ARBA" id="ARBA00022679"/>
    </source>
</evidence>
<dbReference type="Pfam" id="PF03552">
    <property type="entry name" value="Cellulose_synt"/>
    <property type="match status" value="1"/>
</dbReference>
<evidence type="ECO:0000313" key="9">
    <source>
        <dbReference type="EnsemblPlants" id="MELO3C029017.2.1"/>
    </source>
</evidence>
<evidence type="ECO:0000256" key="1">
    <source>
        <dbReference type="ARBA" id="ARBA00004308"/>
    </source>
</evidence>
<evidence type="ECO:0000256" key="8">
    <source>
        <dbReference type="PIRSR" id="PIRSR605150-2"/>
    </source>
</evidence>
<proteinExistence type="predicted"/>
<evidence type="ECO:0000256" key="2">
    <source>
        <dbReference type="ARBA" id="ARBA00022676"/>
    </source>
</evidence>
<protein>
    <submittedName>
        <fullName evidence="9">Uncharacterized protein</fullName>
    </submittedName>
</protein>
<keyword evidence="5" id="KW-1133">Transmembrane helix</keyword>
<keyword evidence="4" id="KW-0812">Transmembrane</keyword>
<evidence type="ECO:0000256" key="4">
    <source>
        <dbReference type="ARBA" id="ARBA00022692"/>
    </source>
</evidence>
<evidence type="ECO:0000256" key="7">
    <source>
        <dbReference type="ARBA" id="ARBA00023316"/>
    </source>
</evidence>
<dbReference type="GO" id="GO:0030244">
    <property type="term" value="P:cellulose biosynthetic process"/>
    <property type="evidence" value="ECO:0007669"/>
    <property type="project" value="InterPro"/>
</dbReference>
<keyword evidence="7" id="KW-0961">Cell wall biogenesis/degradation</keyword>
<organism evidence="9">
    <name type="scientific">Cucumis melo</name>
    <name type="common">Muskmelon</name>
    <dbReference type="NCBI Taxonomy" id="3656"/>
    <lineage>
        <taxon>Eukaryota</taxon>
        <taxon>Viridiplantae</taxon>
        <taxon>Streptophyta</taxon>
        <taxon>Embryophyta</taxon>
        <taxon>Tracheophyta</taxon>
        <taxon>Spermatophyta</taxon>
        <taxon>Magnoliopsida</taxon>
        <taxon>eudicotyledons</taxon>
        <taxon>Gunneridae</taxon>
        <taxon>Pentapetalae</taxon>
        <taxon>rosids</taxon>
        <taxon>fabids</taxon>
        <taxon>Cucurbitales</taxon>
        <taxon>Cucurbitaceae</taxon>
        <taxon>Benincaseae</taxon>
        <taxon>Cucumis</taxon>
    </lineage>
</organism>
<evidence type="ECO:0000256" key="5">
    <source>
        <dbReference type="ARBA" id="ARBA00022989"/>
    </source>
</evidence>
<dbReference type="AlphaFoldDB" id="A0A9I9E5D3"/>
<dbReference type="PANTHER" id="PTHR13301">
    <property type="entry name" value="X-BOX TRANSCRIPTION FACTOR-RELATED"/>
    <property type="match status" value="1"/>
</dbReference>
<dbReference type="GO" id="GO:0071555">
    <property type="term" value="P:cell wall organization"/>
    <property type="evidence" value="ECO:0007669"/>
    <property type="project" value="UniProtKB-KW"/>
</dbReference>
<feature type="binding site" evidence="8">
    <location>
        <position position="17"/>
    </location>
    <ligand>
        <name>UDP-alpha-D-glucose</name>
        <dbReference type="ChEBI" id="CHEBI:58885"/>
    </ligand>
</feature>
<reference evidence="9" key="1">
    <citation type="submission" date="2023-03" db="UniProtKB">
        <authorList>
            <consortium name="EnsemblPlants"/>
        </authorList>
    </citation>
    <scope>IDENTIFICATION</scope>
</reference>
<dbReference type="GO" id="GO:0016760">
    <property type="term" value="F:cellulose synthase (UDP-forming) activity"/>
    <property type="evidence" value="ECO:0007669"/>
    <property type="project" value="InterPro"/>
</dbReference>
<keyword evidence="2" id="KW-0328">Glycosyltransferase</keyword>
<keyword evidence="6" id="KW-0472">Membrane</keyword>
<evidence type="ECO:0000256" key="6">
    <source>
        <dbReference type="ARBA" id="ARBA00023136"/>
    </source>
</evidence>
<dbReference type="Gramene" id="MELO3C029017.2.1">
    <property type="protein sequence ID" value="MELO3C029017.2.1"/>
    <property type="gene ID" value="MELO3C029017.2"/>
</dbReference>
<keyword evidence="3" id="KW-0808">Transferase</keyword>
<comment type="subcellular location">
    <subcellularLocation>
        <location evidence="1">Endomembrane system</location>
    </subcellularLocation>
</comment>